<dbReference type="PANTHER" id="PTHR13939:SF0">
    <property type="entry name" value="NMN AMIDOHYDROLASE-LIKE PROTEIN YFAY"/>
    <property type="match status" value="1"/>
</dbReference>
<dbReference type="PANTHER" id="PTHR13939">
    <property type="entry name" value="NICOTINAMIDE-NUCLEOTIDE AMIDOHYDROLASE PNCC"/>
    <property type="match status" value="1"/>
</dbReference>
<dbReference type="Gene3D" id="3.40.980.10">
    <property type="entry name" value="MoaB/Mog-like domain"/>
    <property type="match status" value="1"/>
</dbReference>
<dbReference type="InterPro" id="IPR050101">
    <property type="entry name" value="CinA"/>
</dbReference>
<dbReference type="InterPro" id="IPR001453">
    <property type="entry name" value="MoaB/Mog_dom"/>
</dbReference>
<evidence type="ECO:0000259" key="1">
    <source>
        <dbReference type="SMART" id="SM00852"/>
    </source>
</evidence>
<gene>
    <name evidence="2" type="ORF">EV678_3121</name>
</gene>
<reference evidence="2 3" key="1">
    <citation type="submission" date="2019-02" db="EMBL/GenBank/DDBJ databases">
        <title>Genomic Encyclopedia of Type Strains, Phase IV (KMG-IV): sequencing the most valuable type-strain genomes for metagenomic binning, comparative biology and taxonomic classification.</title>
        <authorList>
            <person name="Goeker M."/>
        </authorList>
    </citation>
    <scope>NUCLEOTIDE SEQUENCE [LARGE SCALE GENOMIC DNA]</scope>
    <source>
        <strain evidence="2 3">DSM 21223</strain>
    </source>
</reference>
<dbReference type="RefSeq" id="WP_014236471.1">
    <property type="nucleotide sequence ID" value="NZ_SHKM01000003.1"/>
</dbReference>
<protein>
    <submittedName>
        <fullName evidence="2">Molybdopterin-biosynthesis enzyme MoeA-like protein</fullName>
    </submittedName>
</protein>
<evidence type="ECO:0000313" key="3">
    <source>
        <dbReference type="Proteomes" id="UP000292136"/>
    </source>
</evidence>
<keyword evidence="3" id="KW-1185">Reference proteome</keyword>
<dbReference type="EMBL" id="SHKM01000003">
    <property type="protein sequence ID" value="RZT75934.1"/>
    <property type="molecule type" value="Genomic_DNA"/>
</dbReference>
<accession>A0ABY0IMQ2</accession>
<sequence>MTASVSQTAQATRFGALIIGDEILSGKRQDKHFAKVAELLGARGLQLSWVQYLGDDRARLTETLKRSFASGEAVFSFGGIGNTPDDHTRQAAAAALGEELVLSPEAEAEIRVRFGDDITPQRLLLGTFPASSRIIPNPFNRIPGFMVKEHYFVPGFPQMAHPMVEWVLDTFYAHLFNRAPKVEKAFLLTGDRAYESALLDLMERIVAEYPELRLFSLPSLTQDGVRRHLELGVEGQPEQVERAMAEIQGEVERRGITWVWRD</sequence>
<proteinExistence type="predicted"/>
<organism evidence="2 3">
    <name type="scientific">Azospira oryzae</name>
    <dbReference type="NCBI Taxonomy" id="146939"/>
    <lineage>
        <taxon>Bacteria</taxon>
        <taxon>Pseudomonadati</taxon>
        <taxon>Pseudomonadota</taxon>
        <taxon>Betaproteobacteria</taxon>
        <taxon>Rhodocyclales</taxon>
        <taxon>Rhodocyclaceae</taxon>
        <taxon>Azospira</taxon>
    </lineage>
</organism>
<evidence type="ECO:0000313" key="2">
    <source>
        <dbReference type="EMBL" id="RZT75934.1"/>
    </source>
</evidence>
<dbReference type="InterPro" id="IPR036425">
    <property type="entry name" value="MoaB/Mog-like_dom_sf"/>
</dbReference>
<dbReference type="CDD" id="cd00885">
    <property type="entry name" value="cinA"/>
    <property type="match status" value="1"/>
</dbReference>
<dbReference type="SMART" id="SM00852">
    <property type="entry name" value="MoCF_biosynth"/>
    <property type="match status" value="1"/>
</dbReference>
<comment type="caution">
    <text evidence="2">The sequence shown here is derived from an EMBL/GenBank/DDBJ whole genome shotgun (WGS) entry which is preliminary data.</text>
</comment>
<feature type="domain" description="MoaB/Mog" evidence="1">
    <location>
        <begin position="15"/>
        <end position="175"/>
    </location>
</feature>
<dbReference type="SUPFAM" id="SSF53218">
    <property type="entry name" value="Molybdenum cofactor biosynthesis proteins"/>
    <property type="match status" value="1"/>
</dbReference>
<dbReference type="Pfam" id="PF00994">
    <property type="entry name" value="MoCF_biosynth"/>
    <property type="match status" value="1"/>
</dbReference>
<name>A0ABY0IMQ2_9RHOO</name>
<dbReference type="Proteomes" id="UP000292136">
    <property type="component" value="Unassembled WGS sequence"/>
</dbReference>